<dbReference type="PANTHER" id="PTHR35810:SF1">
    <property type="entry name" value="CYTOPLASMIC PROTEIN"/>
    <property type="match status" value="1"/>
</dbReference>
<sequence length="333" mass="37112">MSTDNPTPIIIYGDADTLVEVRLDTGRDTVWLSQRQMAEVFDTSSDNIGLHLKNIYRDGELTEATTTEDSSVVRQEGRRQVRRRVKHYNLDAIISVGYRVNSGRAVQFRQWATRILREHLTQGWTLSQQRFEANARELEAAMTLVRKAAQSPELDTTSGRGLVDILARYAQTFLLLQRYDEGLLAEPAAQTGGRLPSVDEARAALAQLKTDLMARGEATDLFARDRSDGLASLLGNLDQSVFGEPAYPSVESKAAHLLYFVIKNHPFADGNKRSAAYLFVDFLHRNGRLLNQEGEPVINDVGLAALTLLVAESAPANKETMIRLIMNMLADHE</sequence>
<dbReference type="AlphaFoldDB" id="S2KRQ3"/>
<name>S2KRQ3_LITA3</name>
<dbReference type="STRING" id="1121939.L861_23015"/>
<dbReference type="Pfam" id="PF13310">
    <property type="entry name" value="Virulence_RhuM"/>
    <property type="match status" value="1"/>
</dbReference>
<dbReference type="PANTHER" id="PTHR35810">
    <property type="entry name" value="CYTOPLASMIC PROTEIN-RELATED"/>
    <property type="match status" value="1"/>
</dbReference>
<proteinExistence type="predicted"/>
<dbReference type="OrthoDB" id="9802752at2"/>
<dbReference type="PATRIC" id="fig|1121939.11.peg.1606"/>
<accession>S2KRQ3</accession>
<dbReference type="SUPFAM" id="SSF140931">
    <property type="entry name" value="Fic-like"/>
    <property type="match status" value="1"/>
</dbReference>
<evidence type="ECO:0000313" key="2">
    <source>
        <dbReference type="EMBL" id="EPC03183.1"/>
    </source>
</evidence>
<feature type="domain" description="Fido" evidence="1">
    <location>
        <begin position="171"/>
        <end position="327"/>
    </location>
</feature>
<dbReference type="RefSeq" id="WP_016416106.1">
    <property type="nucleotide sequence ID" value="NZ_AUAB01000022.1"/>
</dbReference>
<dbReference type="PROSITE" id="PS51459">
    <property type="entry name" value="FIDO"/>
    <property type="match status" value="1"/>
</dbReference>
<gene>
    <name evidence="2" type="ORF">L861_23015</name>
</gene>
<dbReference type="eggNOG" id="COG3654">
    <property type="taxonomic scope" value="Bacteria"/>
</dbReference>
<protein>
    <submittedName>
        <fullName evidence="2">Cytochrome C</fullName>
    </submittedName>
</protein>
<dbReference type="Gene3D" id="1.20.120.1870">
    <property type="entry name" value="Fic/DOC protein, Fido domain"/>
    <property type="match status" value="1"/>
</dbReference>
<dbReference type="Pfam" id="PF02661">
    <property type="entry name" value="Fic"/>
    <property type="match status" value="1"/>
</dbReference>
<dbReference type="InterPro" id="IPR036597">
    <property type="entry name" value="Fido-like_dom_sf"/>
</dbReference>
<dbReference type="eggNOG" id="COG3943">
    <property type="taxonomic scope" value="Bacteria"/>
</dbReference>
<keyword evidence="3" id="KW-1185">Reference proteome</keyword>
<dbReference type="InterPro" id="IPR053737">
    <property type="entry name" value="Type_II_TA_Toxin"/>
</dbReference>
<dbReference type="InterPro" id="IPR011204">
    <property type="entry name" value="Virulence_RhuM-like"/>
</dbReference>
<dbReference type="Proteomes" id="UP000014463">
    <property type="component" value="Unassembled WGS sequence"/>
</dbReference>
<comment type="caution">
    <text evidence="2">The sequence shown here is derived from an EMBL/GenBank/DDBJ whole genome shotgun (WGS) entry which is preliminary data.</text>
</comment>
<evidence type="ECO:0000259" key="1">
    <source>
        <dbReference type="PROSITE" id="PS51459"/>
    </source>
</evidence>
<reference evidence="2 3" key="1">
    <citation type="journal article" date="2013" name="Genome Announc.">
        <title>Draft genome sequence of the moderately halophilic gammaproteobacterium Halomonas anticariensis FP35.</title>
        <authorList>
            <person name="Tahrioui A."/>
            <person name="Quesada E."/>
            <person name="Llamas I."/>
        </authorList>
    </citation>
    <scope>NUCLEOTIDE SEQUENCE [LARGE SCALE GENOMIC DNA]</scope>
    <source>
        <strain evidence="3">DSM 16096 / CECT 5854 / LMG 22089 / FP35</strain>
    </source>
</reference>
<evidence type="ECO:0000313" key="3">
    <source>
        <dbReference type="Proteomes" id="UP000014463"/>
    </source>
</evidence>
<organism evidence="2 3">
    <name type="scientific">Litchfieldella anticariensis (strain DSM 16096 / CECT 5854 / CIP 108499 / LMG 22089 / FP35)</name>
    <name type="common">Halomonas anticariensis</name>
    <dbReference type="NCBI Taxonomy" id="1121939"/>
    <lineage>
        <taxon>Bacteria</taxon>
        <taxon>Pseudomonadati</taxon>
        <taxon>Pseudomonadota</taxon>
        <taxon>Gammaproteobacteria</taxon>
        <taxon>Oceanospirillales</taxon>
        <taxon>Halomonadaceae</taxon>
        <taxon>Litchfieldella</taxon>
    </lineage>
</organism>
<dbReference type="InterPro" id="IPR003812">
    <property type="entry name" value="Fido"/>
</dbReference>
<dbReference type="EMBL" id="ASTJ01000022">
    <property type="protein sequence ID" value="EPC03183.1"/>
    <property type="molecule type" value="Genomic_DNA"/>
</dbReference>